<dbReference type="RefSeq" id="WP_187014046.1">
    <property type="nucleotide sequence ID" value="NZ_JACOQI010000003.1"/>
</dbReference>
<protein>
    <recommendedName>
        <fullName evidence="10 11">UDP-N-acetylmuramoyl-tripeptide--D-alanyl-D-alanine ligase</fullName>
        <ecNumber evidence="10 11">6.3.2.10</ecNumber>
    </recommendedName>
    <alternativeName>
        <fullName evidence="10">D-alanyl-D-alanine-adding enzyme</fullName>
    </alternativeName>
</protein>
<dbReference type="GO" id="GO:0005737">
    <property type="term" value="C:cytoplasm"/>
    <property type="evidence" value="ECO:0007669"/>
    <property type="project" value="UniProtKB-SubCell"/>
</dbReference>
<keyword evidence="7 10" id="KW-0573">Peptidoglycan synthesis</keyword>
<evidence type="ECO:0000256" key="2">
    <source>
        <dbReference type="ARBA" id="ARBA00022598"/>
    </source>
</evidence>
<dbReference type="Pfam" id="PF01225">
    <property type="entry name" value="Mur_ligase"/>
    <property type="match status" value="1"/>
</dbReference>
<evidence type="ECO:0000313" key="15">
    <source>
        <dbReference type="EMBL" id="MBC5769694.1"/>
    </source>
</evidence>
<dbReference type="GO" id="GO:0047480">
    <property type="term" value="F:UDP-N-acetylmuramoyl-tripeptide-D-alanyl-D-alanine ligase activity"/>
    <property type="evidence" value="ECO:0007669"/>
    <property type="project" value="UniProtKB-UniRule"/>
</dbReference>
<keyword evidence="8 10" id="KW-0131">Cell cycle</keyword>
<gene>
    <name evidence="10" type="primary">murF</name>
    <name evidence="15" type="ORF">H8Z83_05065</name>
</gene>
<keyword evidence="6 10" id="KW-0133">Cell shape</keyword>
<feature type="domain" description="Mur ligase central" evidence="14">
    <location>
        <begin position="111"/>
        <end position="295"/>
    </location>
</feature>
<comment type="similarity">
    <text evidence="10">Belongs to the MurCDEF family. MurF subfamily.</text>
</comment>
<dbReference type="Gene3D" id="3.40.1190.10">
    <property type="entry name" value="Mur-like, catalytic domain"/>
    <property type="match status" value="1"/>
</dbReference>
<dbReference type="Pfam" id="PF02875">
    <property type="entry name" value="Mur_ligase_C"/>
    <property type="match status" value="1"/>
</dbReference>
<evidence type="ECO:0000256" key="10">
    <source>
        <dbReference type="HAMAP-Rule" id="MF_02019"/>
    </source>
</evidence>
<evidence type="ECO:0000259" key="12">
    <source>
        <dbReference type="Pfam" id="PF01225"/>
    </source>
</evidence>
<organism evidence="15 16">
    <name type="scientific">Dysosmobacter segnis</name>
    <dbReference type="NCBI Taxonomy" id="2763042"/>
    <lineage>
        <taxon>Bacteria</taxon>
        <taxon>Bacillati</taxon>
        <taxon>Bacillota</taxon>
        <taxon>Clostridia</taxon>
        <taxon>Eubacteriales</taxon>
        <taxon>Oscillospiraceae</taxon>
        <taxon>Dysosmobacter</taxon>
    </lineage>
</organism>
<accession>A0A923MI70</accession>
<evidence type="ECO:0000256" key="4">
    <source>
        <dbReference type="ARBA" id="ARBA00022741"/>
    </source>
</evidence>
<evidence type="ECO:0000313" key="16">
    <source>
        <dbReference type="Proteomes" id="UP000620327"/>
    </source>
</evidence>
<dbReference type="InterPro" id="IPR013221">
    <property type="entry name" value="Mur_ligase_cen"/>
</dbReference>
<dbReference type="SUPFAM" id="SSF63418">
    <property type="entry name" value="MurE/MurF N-terminal domain"/>
    <property type="match status" value="1"/>
</dbReference>
<keyword evidence="4 10" id="KW-0547">Nucleotide-binding</keyword>
<dbReference type="PANTHER" id="PTHR43024:SF1">
    <property type="entry name" value="UDP-N-ACETYLMURAMOYL-TRIPEPTIDE--D-ALANYL-D-ALANINE LIGASE"/>
    <property type="match status" value="1"/>
</dbReference>
<proteinExistence type="inferred from homology"/>
<dbReference type="InterPro" id="IPR005863">
    <property type="entry name" value="UDP-N-AcMur_synth"/>
</dbReference>
<dbReference type="GO" id="GO:0008360">
    <property type="term" value="P:regulation of cell shape"/>
    <property type="evidence" value="ECO:0007669"/>
    <property type="project" value="UniProtKB-KW"/>
</dbReference>
<keyword evidence="3 10" id="KW-0132">Cell division</keyword>
<evidence type="ECO:0000256" key="9">
    <source>
        <dbReference type="ARBA" id="ARBA00023316"/>
    </source>
</evidence>
<keyword evidence="16" id="KW-1185">Reference proteome</keyword>
<comment type="pathway">
    <text evidence="10 11">Cell wall biogenesis; peptidoglycan biosynthesis.</text>
</comment>
<dbReference type="InterPro" id="IPR035911">
    <property type="entry name" value="MurE/MurF_N"/>
</dbReference>
<evidence type="ECO:0000256" key="7">
    <source>
        <dbReference type="ARBA" id="ARBA00022984"/>
    </source>
</evidence>
<comment type="function">
    <text evidence="10 11">Involved in cell wall formation. Catalyzes the final step in the synthesis of UDP-N-acetylmuramoyl-pentapeptide, the precursor of murein.</text>
</comment>
<keyword evidence="5 10" id="KW-0067">ATP-binding</keyword>
<dbReference type="HAMAP" id="MF_02019">
    <property type="entry name" value="MurF"/>
    <property type="match status" value="1"/>
</dbReference>
<reference evidence="15" key="1">
    <citation type="submission" date="2020-08" db="EMBL/GenBank/DDBJ databases">
        <title>Genome public.</title>
        <authorList>
            <person name="Liu C."/>
            <person name="Sun Q."/>
        </authorList>
    </citation>
    <scope>NUCLEOTIDE SEQUENCE</scope>
    <source>
        <strain evidence="15">BX15</strain>
    </source>
</reference>
<dbReference type="Pfam" id="PF08245">
    <property type="entry name" value="Mur_ligase_M"/>
    <property type="match status" value="1"/>
</dbReference>
<dbReference type="InterPro" id="IPR051046">
    <property type="entry name" value="MurCDEF_CellWall_CoF430Synth"/>
</dbReference>
<feature type="domain" description="Mur ligase N-terminal catalytic" evidence="12">
    <location>
        <begin position="27"/>
        <end position="101"/>
    </location>
</feature>
<evidence type="ECO:0000259" key="14">
    <source>
        <dbReference type="Pfam" id="PF08245"/>
    </source>
</evidence>
<comment type="subcellular location">
    <subcellularLocation>
        <location evidence="10 11">Cytoplasm</location>
    </subcellularLocation>
</comment>
<evidence type="ECO:0000256" key="6">
    <source>
        <dbReference type="ARBA" id="ARBA00022960"/>
    </source>
</evidence>
<dbReference type="InterPro" id="IPR000713">
    <property type="entry name" value="Mur_ligase_N"/>
</dbReference>
<dbReference type="InterPro" id="IPR036615">
    <property type="entry name" value="Mur_ligase_C_dom_sf"/>
</dbReference>
<dbReference type="GO" id="GO:0009252">
    <property type="term" value="P:peptidoglycan biosynthetic process"/>
    <property type="evidence" value="ECO:0007669"/>
    <property type="project" value="UniProtKB-UniRule"/>
</dbReference>
<dbReference type="Proteomes" id="UP000620327">
    <property type="component" value="Unassembled WGS sequence"/>
</dbReference>
<feature type="domain" description="Mur ligase C-terminal" evidence="13">
    <location>
        <begin position="319"/>
        <end position="440"/>
    </location>
</feature>
<dbReference type="EMBL" id="JACOQI010000003">
    <property type="protein sequence ID" value="MBC5769694.1"/>
    <property type="molecule type" value="Genomic_DNA"/>
</dbReference>
<dbReference type="GO" id="GO:0071555">
    <property type="term" value="P:cell wall organization"/>
    <property type="evidence" value="ECO:0007669"/>
    <property type="project" value="UniProtKB-KW"/>
</dbReference>
<dbReference type="Gene3D" id="3.40.1390.10">
    <property type="entry name" value="MurE/MurF, N-terminal domain"/>
    <property type="match status" value="1"/>
</dbReference>
<sequence>MQPMTVTEIASAVKGVWWNPSEQVPVVSAVSTDSRRIVPGSLFLPWVGEKFDGHLFIDAALDAGAAGCLCAKLPQNIREDKFYIKVADTRLALRDLASAYRDRFEIPFVQITGSVGKTTTKEMIAAVLGAKLNVLKTPENFNNDIGTPLTLLGLAPEHEAAVIETGMNHFGEIEYLGAMVRPDIAVISNIGDAHIEYLGSREGILKAKCEIFEHLKADGVAILNGDDALLDTVTLPQRIVRCGQSEHCKTRISDIVDHGVDGITCTVTTARDTYALTIPAPGEHMAYSASMAVAVGEELGLSREEIVRGVAAYEPTGSRMRVIRLPGGRVLLDDCYNANPQSVTAALEVLGRTDCERRVAVLGDMGELGDLTDQAHFNAGALAAMLGIDFVIAIGSKAARIADGAAMSGGDVVHFATKEEALPTVREQLRPNTSMLIKASHSMRFERLTEDLRKYYD</sequence>
<evidence type="ECO:0000259" key="13">
    <source>
        <dbReference type="Pfam" id="PF02875"/>
    </source>
</evidence>
<evidence type="ECO:0000256" key="3">
    <source>
        <dbReference type="ARBA" id="ARBA00022618"/>
    </source>
</evidence>
<evidence type="ECO:0000256" key="1">
    <source>
        <dbReference type="ARBA" id="ARBA00022490"/>
    </source>
</evidence>
<comment type="caution">
    <text evidence="15">The sequence shown here is derived from an EMBL/GenBank/DDBJ whole genome shotgun (WGS) entry which is preliminary data.</text>
</comment>
<dbReference type="NCBIfam" id="TIGR01143">
    <property type="entry name" value="murF"/>
    <property type="match status" value="1"/>
</dbReference>
<evidence type="ECO:0000256" key="8">
    <source>
        <dbReference type="ARBA" id="ARBA00023306"/>
    </source>
</evidence>
<keyword evidence="2 10" id="KW-0436">Ligase</keyword>
<evidence type="ECO:0000256" key="11">
    <source>
        <dbReference type="RuleBase" id="RU004136"/>
    </source>
</evidence>
<dbReference type="SUPFAM" id="SSF53623">
    <property type="entry name" value="MurD-like peptide ligases, catalytic domain"/>
    <property type="match status" value="1"/>
</dbReference>
<comment type="catalytic activity">
    <reaction evidence="10 11">
        <text>D-alanyl-D-alanine + UDP-N-acetyl-alpha-D-muramoyl-L-alanyl-gamma-D-glutamyl-meso-2,6-diaminopimelate + ATP = UDP-N-acetyl-alpha-D-muramoyl-L-alanyl-gamma-D-glutamyl-meso-2,6-diaminopimeloyl-D-alanyl-D-alanine + ADP + phosphate + H(+)</text>
        <dbReference type="Rhea" id="RHEA:28374"/>
        <dbReference type="ChEBI" id="CHEBI:15378"/>
        <dbReference type="ChEBI" id="CHEBI:30616"/>
        <dbReference type="ChEBI" id="CHEBI:43474"/>
        <dbReference type="ChEBI" id="CHEBI:57822"/>
        <dbReference type="ChEBI" id="CHEBI:61386"/>
        <dbReference type="ChEBI" id="CHEBI:83905"/>
        <dbReference type="ChEBI" id="CHEBI:456216"/>
        <dbReference type="EC" id="6.3.2.10"/>
    </reaction>
</comment>
<dbReference type="Gene3D" id="3.90.190.20">
    <property type="entry name" value="Mur ligase, C-terminal domain"/>
    <property type="match status" value="1"/>
</dbReference>
<keyword evidence="9 10" id="KW-0961">Cell wall biogenesis/degradation</keyword>
<dbReference type="GO" id="GO:0005524">
    <property type="term" value="F:ATP binding"/>
    <property type="evidence" value="ECO:0007669"/>
    <property type="project" value="UniProtKB-UniRule"/>
</dbReference>
<dbReference type="PANTHER" id="PTHR43024">
    <property type="entry name" value="UDP-N-ACETYLMURAMOYL-TRIPEPTIDE--D-ALANYL-D-ALANINE LIGASE"/>
    <property type="match status" value="1"/>
</dbReference>
<feature type="binding site" evidence="10">
    <location>
        <begin position="113"/>
        <end position="119"/>
    </location>
    <ligand>
        <name>ATP</name>
        <dbReference type="ChEBI" id="CHEBI:30616"/>
    </ligand>
</feature>
<dbReference type="InterPro" id="IPR036565">
    <property type="entry name" value="Mur-like_cat_sf"/>
</dbReference>
<name>A0A923MI70_9FIRM</name>
<dbReference type="SUPFAM" id="SSF53244">
    <property type="entry name" value="MurD-like peptide ligases, peptide-binding domain"/>
    <property type="match status" value="1"/>
</dbReference>
<dbReference type="InterPro" id="IPR004101">
    <property type="entry name" value="Mur_ligase_C"/>
</dbReference>
<keyword evidence="1 10" id="KW-0963">Cytoplasm</keyword>
<dbReference type="AlphaFoldDB" id="A0A923MI70"/>
<dbReference type="GO" id="GO:0051301">
    <property type="term" value="P:cell division"/>
    <property type="evidence" value="ECO:0007669"/>
    <property type="project" value="UniProtKB-KW"/>
</dbReference>
<evidence type="ECO:0000256" key="5">
    <source>
        <dbReference type="ARBA" id="ARBA00022840"/>
    </source>
</evidence>
<dbReference type="EC" id="6.3.2.10" evidence="10 11"/>